<protein>
    <submittedName>
        <fullName evidence="1">Uncharacterized protein</fullName>
    </submittedName>
</protein>
<organism evidence="1">
    <name type="scientific">marine sediment metagenome</name>
    <dbReference type="NCBI Taxonomy" id="412755"/>
    <lineage>
        <taxon>unclassified sequences</taxon>
        <taxon>metagenomes</taxon>
        <taxon>ecological metagenomes</taxon>
    </lineage>
</organism>
<dbReference type="AlphaFoldDB" id="X1NLR9"/>
<dbReference type="EMBL" id="BARV01022370">
    <property type="protein sequence ID" value="GAI19634.1"/>
    <property type="molecule type" value="Genomic_DNA"/>
</dbReference>
<proteinExistence type="predicted"/>
<reference evidence="1" key="1">
    <citation type="journal article" date="2014" name="Front. Microbiol.">
        <title>High frequency of phylogenetically diverse reductive dehalogenase-homologous genes in deep subseafloor sedimentary metagenomes.</title>
        <authorList>
            <person name="Kawai M."/>
            <person name="Futagami T."/>
            <person name="Toyoda A."/>
            <person name="Takaki Y."/>
            <person name="Nishi S."/>
            <person name="Hori S."/>
            <person name="Arai W."/>
            <person name="Tsubouchi T."/>
            <person name="Morono Y."/>
            <person name="Uchiyama I."/>
            <person name="Ito T."/>
            <person name="Fujiyama A."/>
            <person name="Inagaki F."/>
            <person name="Takami H."/>
        </authorList>
    </citation>
    <scope>NUCLEOTIDE SEQUENCE</scope>
    <source>
        <strain evidence="1">Expedition CK06-06</strain>
    </source>
</reference>
<name>X1NLR9_9ZZZZ</name>
<accession>X1NLR9</accession>
<gene>
    <name evidence="1" type="ORF">S06H3_36899</name>
</gene>
<sequence>MNIPDSITNISDLAAQPFIQPFPEYIHALKLGIEALKRESNNRINPGAYADLPLPGETED</sequence>
<evidence type="ECO:0000313" key="1">
    <source>
        <dbReference type="EMBL" id="GAI19634.1"/>
    </source>
</evidence>
<comment type="caution">
    <text evidence="1">The sequence shown here is derived from an EMBL/GenBank/DDBJ whole genome shotgun (WGS) entry which is preliminary data.</text>
</comment>